<dbReference type="PANTHER" id="PTHR24030">
    <property type="entry name" value="PROTEIN CMSS1"/>
    <property type="match status" value="1"/>
</dbReference>
<dbReference type="Pfam" id="PF14617">
    <property type="entry name" value="CMS1"/>
    <property type="match status" value="1"/>
</dbReference>
<dbReference type="InterPro" id="IPR027417">
    <property type="entry name" value="P-loop_NTPase"/>
</dbReference>
<dbReference type="EMBL" id="KN846953">
    <property type="protein sequence ID" value="KIV81223.1"/>
    <property type="molecule type" value="Genomic_DNA"/>
</dbReference>
<name>A0A0D1Z2V8_9EURO</name>
<organism evidence="2 3">
    <name type="scientific">Exophiala sideris</name>
    <dbReference type="NCBI Taxonomy" id="1016849"/>
    <lineage>
        <taxon>Eukaryota</taxon>
        <taxon>Fungi</taxon>
        <taxon>Dikarya</taxon>
        <taxon>Ascomycota</taxon>
        <taxon>Pezizomycotina</taxon>
        <taxon>Eurotiomycetes</taxon>
        <taxon>Chaetothyriomycetidae</taxon>
        <taxon>Chaetothyriales</taxon>
        <taxon>Herpotrichiellaceae</taxon>
        <taxon>Exophiala</taxon>
    </lineage>
</organism>
<dbReference type="Proteomes" id="UP000053599">
    <property type="component" value="Unassembled WGS sequence"/>
</dbReference>
<feature type="compositionally biased region" description="Basic and acidic residues" evidence="1">
    <location>
        <begin position="1"/>
        <end position="34"/>
    </location>
</feature>
<dbReference type="STRING" id="1016849.A0A0D1Z2V8"/>
<dbReference type="AlphaFoldDB" id="A0A0D1Z2V8"/>
<feature type="region of interest" description="Disordered" evidence="1">
    <location>
        <begin position="1"/>
        <end position="42"/>
    </location>
</feature>
<accession>A0A0D1Z2V8</accession>
<dbReference type="PANTHER" id="PTHR24030:SF0">
    <property type="entry name" value="PROTEIN CMSS1"/>
    <property type="match status" value="1"/>
</dbReference>
<evidence type="ECO:0008006" key="4">
    <source>
        <dbReference type="Google" id="ProtNLM"/>
    </source>
</evidence>
<evidence type="ECO:0000313" key="3">
    <source>
        <dbReference type="Proteomes" id="UP000053599"/>
    </source>
</evidence>
<evidence type="ECO:0000256" key="1">
    <source>
        <dbReference type="SAM" id="MobiDB-lite"/>
    </source>
</evidence>
<sequence>MDKTKGRARERGGTKRKPDDAELVDGERAVKRSAAESVATQRQTSIDETIALMDPALLADHFAKCIKKALPNSSAIELDESYLPTKSFRNTTAFEQPRTGSNLPAFLEQFSNTGKAELSASEEKGSPHTIIITSSGIRTADLTRDLRVFNTEKSKVAKLIAKHMKLKDNIEYMQKTNVGIAVGTPMRVKDLIDADALRTDHLQMIVVDGSYRDEKKRTIFEMDDLFRPLMLLLNLDRLRQRYGAEGKANILVF</sequence>
<dbReference type="InterPro" id="IPR032704">
    <property type="entry name" value="Cms1"/>
</dbReference>
<dbReference type="Gene3D" id="3.40.50.300">
    <property type="entry name" value="P-loop containing nucleotide triphosphate hydrolases"/>
    <property type="match status" value="1"/>
</dbReference>
<dbReference type="GO" id="GO:0030686">
    <property type="term" value="C:90S preribosome"/>
    <property type="evidence" value="ECO:0007669"/>
    <property type="project" value="TreeGrafter"/>
</dbReference>
<proteinExistence type="predicted"/>
<protein>
    <recommendedName>
        <fullName evidence="4">Protein CMS1</fullName>
    </recommendedName>
</protein>
<dbReference type="OrthoDB" id="1929311at2759"/>
<evidence type="ECO:0000313" key="2">
    <source>
        <dbReference type="EMBL" id="KIV81223.1"/>
    </source>
</evidence>
<gene>
    <name evidence="2" type="ORF">PV11_08650</name>
</gene>
<reference evidence="2 3" key="1">
    <citation type="submission" date="2015-01" db="EMBL/GenBank/DDBJ databases">
        <title>The Genome Sequence of Exophiala sideris CBS121828.</title>
        <authorList>
            <consortium name="The Broad Institute Genomics Platform"/>
            <person name="Cuomo C."/>
            <person name="de Hoog S."/>
            <person name="Gorbushina A."/>
            <person name="Stielow B."/>
            <person name="Teixiera M."/>
            <person name="Abouelleil A."/>
            <person name="Chapman S.B."/>
            <person name="Priest M."/>
            <person name="Young S.K."/>
            <person name="Wortman J."/>
            <person name="Nusbaum C."/>
            <person name="Birren B."/>
        </authorList>
    </citation>
    <scope>NUCLEOTIDE SEQUENCE [LARGE SCALE GENOMIC DNA]</scope>
    <source>
        <strain evidence="2 3">CBS 121828</strain>
    </source>
</reference>
<dbReference type="GO" id="GO:0005634">
    <property type="term" value="C:nucleus"/>
    <property type="evidence" value="ECO:0007669"/>
    <property type="project" value="TreeGrafter"/>
</dbReference>
<dbReference type="HOGENOM" id="CLU_057568_0_1_1"/>